<gene>
    <name evidence="7" type="ORF">NBR_LOCUS8872</name>
</gene>
<sequence length="1163" mass="130665">MEFHRWGVGSPREWSCLEPVISGSGILARISHLRLADGVKKQQQTGAVEVVGQLDSDHGAGFMFLGFLINELILALEDRLPLAVQLEDQNERLRLQNLRCTTQLQMLRSFTEKSKQLKAEMAMSRSITGTLPVMRDTENRTSDDSGLTSDDTSERRQLGAIAVDSTPRQQRKPVRLRKDSTELEKGSSTSDSSPWEEKAKPIPVPRKLTGNNNNYMERDSLNSYADDYEFDVEDEIFDEIGSPADREGNNKYGGYVNLSDFVAIRDDKNIYSDIVKTPPERPALPEHRPKAWESRLLHLASECLSVSDCGDCDLPCTSTNSPNHPPPSGSANTTTTDSPSSRRSCGSKLSVGSAPRALSLSSASPIATDGLCYAVRELAVDRSSEDGYYTPPDASRHSGDIRTSLIPSFDTVEKSGYWNQMSDSRLKSLKRRFVVLKNNQLSFYRTAKHIAKGEDPLMRIAVSDIISVAKITQQNSTYAFQLVMQSAKYHFMTESERTTHEWVTTLNTVIKGSTLRDLATRCAPVEASISGWMTRVRCGHSKRVFASLVRHKLMFFKNAEDTVPCGFTQLKGARIMDKQKMSSDEYSGSSDEQNSEKSPQLSQKDTYSLSIEMANEDPLYIVLKNSEEKEKWLYFLRAASGDATLCGSPFAILVQRMLAEGGAPDSPLWKDLLLTSCDDTPKETLMDFEGADKKKALEIAKATYLFVSVLMRPIAAQYHIDLAQNILSTAMQHEFLRNEVYAQLIKLTSGTMPFSIQGWKLLAMAIPLFVPTQGDESNMAEYCQCALERVLRVGCREAGPSRLETTSMLTRDPTSTKFPHSISVRLPNGQYQVVEFDGSTEIGQCLSSLCLKLGIRPALLSGYALYIDDPTTKGLQLLKGRQKLCDCLYEWEVRLRDVLRGRVSSDCTATLSLRMRHYWRHLTCNETAMERSFLVWRMAEELVNSRIPTSPQLAEQLAALYAQLSYGDAPPQTLSDEQFVFITKQFYPTKMLDVACLKSLRSSLHSSWSELNGMGEADAIKVILQVLRKWPLFGCHLQAAGMRTSNERKVFLALSDTAVHVVDHRHFDVIRSFPYNRLASFGGFHNDFMLTAERTLLPEAHPEETSRERVTFSMEKHELEQTIESKEQTTMEWNLWDRIPPIFGIFEATFHNMSQGSAVFLVR</sequence>
<dbReference type="InterPro" id="IPR014352">
    <property type="entry name" value="FERM/acyl-CoA-bd_prot_sf"/>
</dbReference>
<evidence type="ECO:0000313" key="9">
    <source>
        <dbReference type="WBParaSite" id="NBR_0000887101-mRNA-1"/>
    </source>
</evidence>
<evidence type="ECO:0000259" key="6">
    <source>
        <dbReference type="PROSITE" id="PS51016"/>
    </source>
</evidence>
<feature type="compositionally biased region" description="Basic and acidic residues" evidence="3">
    <location>
        <begin position="176"/>
        <end position="185"/>
    </location>
</feature>
<dbReference type="SMART" id="SM00139">
    <property type="entry name" value="MyTH4"/>
    <property type="match status" value="1"/>
</dbReference>
<dbReference type="STRING" id="27835.A0A0N4Y052"/>
<evidence type="ECO:0000259" key="4">
    <source>
        <dbReference type="PROSITE" id="PS50003"/>
    </source>
</evidence>
<organism evidence="9">
    <name type="scientific">Nippostrongylus brasiliensis</name>
    <name type="common">Rat hookworm</name>
    <dbReference type="NCBI Taxonomy" id="27835"/>
    <lineage>
        <taxon>Eukaryota</taxon>
        <taxon>Metazoa</taxon>
        <taxon>Ecdysozoa</taxon>
        <taxon>Nematoda</taxon>
        <taxon>Chromadorea</taxon>
        <taxon>Rhabditida</taxon>
        <taxon>Rhabditina</taxon>
        <taxon>Rhabditomorpha</taxon>
        <taxon>Strongyloidea</taxon>
        <taxon>Heligmosomidae</taxon>
        <taxon>Nippostrongylus</taxon>
    </lineage>
</organism>
<dbReference type="Gene3D" id="2.30.29.30">
    <property type="entry name" value="Pleckstrin-homology domain (PH domain)/Phosphotyrosine-binding domain (PTB)"/>
    <property type="match status" value="2"/>
</dbReference>
<dbReference type="PROSITE" id="PS51016">
    <property type="entry name" value="MYTH4"/>
    <property type="match status" value="1"/>
</dbReference>
<dbReference type="Pfam" id="PF00169">
    <property type="entry name" value="PH"/>
    <property type="match status" value="2"/>
</dbReference>
<feature type="domain" description="PH" evidence="4">
    <location>
        <begin position="526"/>
        <end position="641"/>
    </location>
</feature>
<evidence type="ECO:0000256" key="3">
    <source>
        <dbReference type="SAM" id="MobiDB-lite"/>
    </source>
</evidence>
<dbReference type="WBParaSite" id="NBR_0000887101-mRNA-1">
    <property type="protein sequence ID" value="NBR_0000887101-mRNA-1"/>
    <property type="gene ID" value="NBR_0000887101"/>
</dbReference>
<feature type="domain" description="PH" evidence="4">
    <location>
        <begin position="411"/>
        <end position="511"/>
    </location>
</feature>
<dbReference type="Pfam" id="PF00784">
    <property type="entry name" value="MyTH4"/>
    <property type="match status" value="1"/>
</dbReference>
<dbReference type="Pfam" id="PF00373">
    <property type="entry name" value="FERM_M"/>
    <property type="match status" value="1"/>
</dbReference>
<dbReference type="InterPro" id="IPR019749">
    <property type="entry name" value="Band_41_domain"/>
</dbReference>
<dbReference type="InterPro" id="IPR019748">
    <property type="entry name" value="FERM_central"/>
</dbReference>
<evidence type="ECO:0000256" key="1">
    <source>
        <dbReference type="ARBA" id="ARBA00022737"/>
    </source>
</evidence>
<dbReference type="SUPFAM" id="SSF47031">
    <property type="entry name" value="Second domain of FERM"/>
    <property type="match status" value="1"/>
</dbReference>
<dbReference type="PANTHER" id="PTHR22903:SF8">
    <property type="entry name" value="MAX-1A"/>
    <property type="match status" value="1"/>
</dbReference>
<dbReference type="InterPro" id="IPR000857">
    <property type="entry name" value="MyTH4_dom"/>
</dbReference>
<feature type="compositionally biased region" description="Polar residues" evidence="3">
    <location>
        <begin position="584"/>
        <end position="602"/>
    </location>
</feature>
<feature type="compositionally biased region" description="Low complexity" evidence="3">
    <location>
        <begin position="329"/>
        <end position="344"/>
    </location>
</feature>
<dbReference type="PROSITE" id="PS50003">
    <property type="entry name" value="PH_DOMAIN"/>
    <property type="match status" value="2"/>
</dbReference>
<dbReference type="OMA" id="EYSICIE"/>
<reference evidence="7 8" key="2">
    <citation type="submission" date="2018-11" db="EMBL/GenBank/DDBJ databases">
        <authorList>
            <consortium name="Pathogen Informatics"/>
        </authorList>
    </citation>
    <scope>NUCLEOTIDE SEQUENCE [LARGE SCALE GENOMIC DNA]</scope>
</reference>
<keyword evidence="8" id="KW-1185">Reference proteome</keyword>
<feature type="region of interest" description="Disordered" evidence="3">
    <location>
        <begin position="125"/>
        <end position="213"/>
    </location>
</feature>
<evidence type="ECO:0000313" key="7">
    <source>
        <dbReference type="EMBL" id="VDL72461.1"/>
    </source>
</evidence>
<feature type="domain" description="MyTH4" evidence="6">
    <location>
        <begin position="676"/>
        <end position="809"/>
    </location>
</feature>
<dbReference type="InterPro" id="IPR035963">
    <property type="entry name" value="FERM_2"/>
</dbReference>
<name>A0A0N4Y052_NIPBR</name>
<keyword evidence="1" id="KW-0677">Repeat</keyword>
<dbReference type="InterPro" id="IPR011993">
    <property type="entry name" value="PH-like_dom_sf"/>
</dbReference>
<feature type="region of interest" description="Disordered" evidence="3">
    <location>
        <begin position="581"/>
        <end position="602"/>
    </location>
</feature>
<dbReference type="PROSITE" id="PS50057">
    <property type="entry name" value="FERM_3"/>
    <property type="match status" value="1"/>
</dbReference>
<dbReference type="Pfam" id="PF21989">
    <property type="entry name" value="RA_2"/>
    <property type="match status" value="1"/>
</dbReference>
<proteinExistence type="predicted"/>
<dbReference type="InterPro" id="IPR038185">
    <property type="entry name" value="MyTH4_dom_sf"/>
</dbReference>
<dbReference type="Proteomes" id="UP000271162">
    <property type="component" value="Unassembled WGS sequence"/>
</dbReference>
<dbReference type="Gene3D" id="1.20.80.10">
    <property type="match status" value="1"/>
</dbReference>
<dbReference type="EMBL" id="UYSL01020061">
    <property type="protein sequence ID" value="VDL72461.1"/>
    <property type="molecule type" value="Genomic_DNA"/>
</dbReference>
<keyword evidence="2" id="KW-0175">Coiled coil</keyword>
<dbReference type="GO" id="GO:0005856">
    <property type="term" value="C:cytoskeleton"/>
    <property type="evidence" value="ECO:0007669"/>
    <property type="project" value="InterPro"/>
</dbReference>
<evidence type="ECO:0000259" key="5">
    <source>
        <dbReference type="PROSITE" id="PS50057"/>
    </source>
</evidence>
<evidence type="ECO:0000256" key="2">
    <source>
        <dbReference type="ARBA" id="ARBA00023054"/>
    </source>
</evidence>
<dbReference type="AlphaFoldDB" id="A0A0N4Y052"/>
<dbReference type="SUPFAM" id="SSF50729">
    <property type="entry name" value="PH domain-like"/>
    <property type="match status" value="2"/>
</dbReference>
<dbReference type="SMART" id="SM00233">
    <property type="entry name" value="PH"/>
    <property type="match status" value="2"/>
</dbReference>
<dbReference type="CDD" id="cd17094">
    <property type="entry name" value="FERM_F1_Max1_like"/>
    <property type="match status" value="1"/>
</dbReference>
<accession>A0A0N4Y052</accession>
<dbReference type="Gene3D" id="1.25.40.530">
    <property type="entry name" value="MyTH4 domain"/>
    <property type="match status" value="1"/>
</dbReference>
<dbReference type="PANTHER" id="PTHR22903">
    <property type="entry name" value="PLEKHH PROTEIN"/>
    <property type="match status" value="1"/>
</dbReference>
<reference evidence="9" key="1">
    <citation type="submission" date="2016-04" db="UniProtKB">
        <authorList>
            <consortium name="WormBaseParasite"/>
        </authorList>
    </citation>
    <scope>IDENTIFICATION</scope>
</reference>
<protein>
    <submittedName>
        <fullName evidence="9">MAX-1A (inferred by orthology to a C. elegans protein)</fullName>
    </submittedName>
</protein>
<dbReference type="InterPro" id="IPR000299">
    <property type="entry name" value="FERM_domain"/>
</dbReference>
<evidence type="ECO:0000313" key="8">
    <source>
        <dbReference type="Proteomes" id="UP000271162"/>
    </source>
</evidence>
<feature type="region of interest" description="Disordered" evidence="3">
    <location>
        <begin position="320"/>
        <end position="350"/>
    </location>
</feature>
<dbReference type="CDD" id="cd14473">
    <property type="entry name" value="FERM_B-lobe"/>
    <property type="match status" value="1"/>
</dbReference>
<feature type="domain" description="FERM" evidence="5">
    <location>
        <begin position="820"/>
        <end position="1134"/>
    </location>
</feature>
<dbReference type="InterPro" id="IPR001849">
    <property type="entry name" value="PH_domain"/>
</dbReference>
<dbReference type="SMART" id="SM00295">
    <property type="entry name" value="B41"/>
    <property type="match status" value="1"/>
</dbReference>
<dbReference type="Gene3D" id="3.10.20.90">
    <property type="entry name" value="Phosphatidylinositol 3-kinase Catalytic Subunit, Chain A, domain 1"/>
    <property type="match status" value="1"/>
</dbReference>